<dbReference type="AlphaFoldDB" id="A0A1V2UUR3"/>
<comment type="caution">
    <text evidence="1">The sequence shown here is derived from an EMBL/GenBank/DDBJ whole genome shotgun (WGS) entry which is preliminary data.</text>
</comment>
<protein>
    <recommendedName>
        <fullName evidence="3">Regulatory protein</fullName>
    </recommendedName>
</protein>
<dbReference type="Proteomes" id="UP000189376">
    <property type="component" value="Unassembled WGS sequence"/>
</dbReference>
<name>A0A1V2UUR3_9GAMM</name>
<dbReference type="EMBL" id="LFZS01000008">
    <property type="protein sequence ID" value="ONN53627.1"/>
    <property type="molecule type" value="Genomic_DNA"/>
</dbReference>
<proteinExistence type="predicted"/>
<evidence type="ECO:0000313" key="2">
    <source>
        <dbReference type="Proteomes" id="UP000189376"/>
    </source>
</evidence>
<gene>
    <name evidence="1" type="ORF">AC058_12080</name>
</gene>
<dbReference type="Gene3D" id="1.10.260.40">
    <property type="entry name" value="lambda repressor-like DNA-binding domains"/>
    <property type="match status" value="1"/>
</dbReference>
<reference evidence="1 2" key="1">
    <citation type="submission" date="2015-07" db="EMBL/GenBank/DDBJ databases">
        <title>Acinetobacter yuneri, a novel member of Acinetobacter calcoaceticus-Acinetobacter baumannii complex isolated from clinical specimen.</title>
        <authorList>
            <person name="Yu Y."/>
        </authorList>
    </citation>
    <scope>NUCLEOTIDE SEQUENCE [LARGE SCALE GENOMIC DNA]</scope>
    <source>
        <strain evidence="1 2">A362</strain>
    </source>
</reference>
<evidence type="ECO:0000313" key="1">
    <source>
        <dbReference type="EMBL" id="ONN53627.1"/>
    </source>
</evidence>
<dbReference type="GO" id="GO:0003677">
    <property type="term" value="F:DNA binding"/>
    <property type="evidence" value="ECO:0007669"/>
    <property type="project" value="InterPro"/>
</dbReference>
<dbReference type="SUPFAM" id="SSF47413">
    <property type="entry name" value="lambda repressor-like DNA-binding domains"/>
    <property type="match status" value="1"/>
</dbReference>
<organism evidence="1 2">
    <name type="scientific">Acinetobacter genomosp. 33YU</name>
    <dbReference type="NCBI Taxonomy" id="1675530"/>
    <lineage>
        <taxon>Bacteria</taxon>
        <taxon>Pseudomonadati</taxon>
        <taxon>Pseudomonadota</taxon>
        <taxon>Gammaproteobacteria</taxon>
        <taxon>Moraxellales</taxon>
        <taxon>Moraxellaceae</taxon>
        <taxon>Acinetobacter</taxon>
    </lineage>
</organism>
<keyword evidence="2" id="KW-1185">Reference proteome</keyword>
<sequence length="72" mass="7912">MKTMYQNLVEHFGGQVATAKALKVSQANISGYVSGRWNMSEVVAMRAEQATEGKFKAIDLCPSLKEFQTLTA</sequence>
<evidence type="ECO:0008006" key="3">
    <source>
        <dbReference type="Google" id="ProtNLM"/>
    </source>
</evidence>
<dbReference type="InterPro" id="IPR010982">
    <property type="entry name" value="Lambda_DNA-bd_dom_sf"/>
</dbReference>
<accession>A0A1V2UUR3</accession>
<dbReference type="Pfam" id="PF15943">
    <property type="entry name" value="YdaS_toxin"/>
    <property type="match status" value="1"/>
</dbReference>
<dbReference type="RefSeq" id="WP_077169501.1">
    <property type="nucleotide sequence ID" value="NZ_LFZS01000008.1"/>
</dbReference>
<dbReference type="InterPro" id="IPR031856">
    <property type="entry name" value="YdaS_toxin-like"/>
</dbReference>